<gene>
    <name evidence="1" type="ORF">NJ959_26635</name>
</gene>
<dbReference type="EMBL" id="JAMZMM010000454">
    <property type="protein sequence ID" value="MCP2732013.1"/>
    <property type="molecule type" value="Genomic_DNA"/>
</dbReference>
<protein>
    <submittedName>
        <fullName evidence="1">Uncharacterized protein</fullName>
    </submittedName>
</protein>
<proteinExistence type="predicted"/>
<sequence length="65" mass="7181">MSDIAILKEMINETATVPLLSDKNKVILKEPEPANYSVTIDGMPDDDKVIIIKAILESTEVPQEL</sequence>
<keyword evidence="2" id="KW-1185">Reference proteome</keyword>
<accession>A0AAE3KRU0</accession>
<reference evidence="1" key="1">
    <citation type="submission" date="2022-06" db="EMBL/GenBank/DDBJ databases">
        <title>New cyanobacteria of genus Symplocastrum in benthos of Lake Baikal.</title>
        <authorList>
            <person name="Sorokovikova E."/>
            <person name="Tikhonova I."/>
            <person name="Krasnopeev A."/>
            <person name="Evseev P."/>
            <person name="Gladkikh A."/>
            <person name="Belykh O."/>
        </authorList>
    </citation>
    <scope>NUCLEOTIDE SEQUENCE</scope>
    <source>
        <strain evidence="1">BBK-W-15</strain>
    </source>
</reference>
<dbReference type="Proteomes" id="UP001204953">
    <property type="component" value="Unassembled WGS sequence"/>
</dbReference>
<comment type="caution">
    <text evidence="1">The sequence shown here is derived from an EMBL/GenBank/DDBJ whole genome shotgun (WGS) entry which is preliminary data.</text>
</comment>
<organism evidence="1 2">
    <name type="scientific">Limnofasciculus baicalensis BBK-W-15</name>
    <dbReference type="NCBI Taxonomy" id="2699891"/>
    <lineage>
        <taxon>Bacteria</taxon>
        <taxon>Bacillati</taxon>
        <taxon>Cyanobacteriota</taxon>
        <taxon>Cyanophyceae</taxon>
        <taxon>Coleofasciculales</taxon>
        <taxon>Coleofasciculaceae</taxon>
        <taxon>Limnofasciculus</taxon>
        <taxon>Limnofasciculus baicalensis</taxon>
    </lineage>
</organism>
<evidence type="ECO:0000313" key="2">
    <source>
        <dbReference type="Proteomes" id="UP001204953"/>
    </source>
</evidence>
<evidence type="ECO:0000313" key="1">
    <source>
        <dbReference type="EMBL" id="MCP2732013.1"/>
    </source>
</evidence>
<name>A0AAE3KRU0_9CYAN</name>
<dbReference type="AlphaFoldDB" id="A0AAE3KRU0"/>
<dbReference type="RefSeq" id="WP_254014741.1">
    <property type="nucleotide sequence ID" value="NZ_JAMZMM010000454.1"/>
</dbReference>